<accession>A0A7I9VP01</accession>
<feature type="signal peptide" evidence="1">
    <location>
        <begin position="1"/>
        <end position="23"/>
    </location>
</feature>
<protein>
    <recommendedName>
        <fullName evidence="4">Bacterial surface antigen (D15) domain-containing protein</fullName>
    </recommendedName>
</protein>
<dbReference type="AlphaFoldDB" id="A0A7I9VP01"/>
<name>A0A7I9VP01_9BACT</name>
<dbReference type="Gene3D" id="2.40.160.50">
    <property type="entry name" value="membrane protein fhac: a member of the omp85/tpsb transporter family"/>
    <property type="match status" value="1"/>
</dbReference>
<dbReference type="Proteomes" id="UP000503640">
    <property type="component" value="Unassembled WGS sequence"/>
</dbReference>
<evidence type="ECO:0008006" key="4">
    <source>
        <dbReference type="Google" id="ProtNLM"/>
    </source>
</evidence>
<dbReference type="EMBL" id="BJTG01000007">
    <property type="protein sequence ID" value="GEJ58142.1"/>
    <property type="molecule type" value="Genomic_DNA"/>
</dbReference>
<evidence type="ECO:0000256" key="1">
    <source>
        <dbReference type="SAM" id="SignalP"/>
    </source>
</evidence>
<keyword evidence="1" id="KW-0732">Signal</keyword>
<organism evidence="2 3">
    <name type="scientific">Anaeromyxobacter diazotrophicus</name>
    <dbReference type="NCBI Taxonomy" id="2590199"/>
    <lineage>
        <taxon>Bacteria</taxon>
        <taxon>Pseudomonadati</taxon>
        <taxon>Myxococcota</taxon>
        <taxon>Myxococcia</taxon>
        <taxon>Myxococcales</taxon>
        <taxon>Cystobacterineae</taxon>
        <taxon>Anaeromyxobacteraceae</taxon>
        <taxon>Anaeromyxobacter</taxon>
    </lineage>
</organism>
<evidence type="ECO:0000313" key="2">
    <source>
        <dbReference type="EMBL" id="GEJ58142.1"/>
    </source>
</evidence>
<keyword evidence="3" id="KW-1185">Reference proteome</keyword>
<proteinExistence type="predicted"/>
<sequence length="399" mass="43628">MSRRALRRWAAAALALWGARAAAECRPGLTTQFLPIPIYATLPNEGNTWGLMPVFLRVCPEGERTESILAPSLSWNSVIQYTGTFRWFHYPTDDTSLVLVASASTQINRNALLQWQRLPADVGASTDELTVRLQRDVFFRYFGLGPGTSFDAQSSYTRQRALASFRRGLNVAPHLNLGVAAWFEADAVVGLGVPGLPLSPRAFPGDPGMGGATLASQGVELRYDDRRGGDYAERGVRVDAAAGVVEGLSRSPAYLRGALEARAVFPENGRVSGAARLLWSGVSSGRAPFYQQSSLGGALLLRGFMPDRFIDRQAWTLELEQRLRLFQTHIFGVVADWRVDPFFAVGQVFGPFDEAFSRPRAAAGVGFRAFVHPNVLGRVDVAKGLGENLNVYVELGYPY</sequence>
<feature type="chain" id="PRO_5029502632" description="Bacterial surface antigen (D15) domain-containing protein" evidence="1">
    <location>
        <begin position="24"/>
        <end position="399"/>
    </location>
</feature>
<reference evidence="3" key="1">
    <citation type="journal article" date="2020" name="Appl. Environ. Microbiol.">
        <title>Diazotrophic Anaeromyxobacter Isolates from Soils.</title>
        <authorList>
            <person name="Masuda Y."/>
            <person name="Yamanaka H."/>
            <person name="Xu Z.X."/>
            <person name="Shiratori Y."/>
            <person name="Aono T."/>
            <person name="Amachi S."/>
            <person name="Senoo K."/>
            <person name="Itoh H."/>
        </authorList>
    </citation>
    <scope>NUCLEOTIDE SEQUENCE [LARGE SCALE GENOMIC DNA]</scope>
    <source>
        <strain evidence="3">R267</strain>
    </source>
</reference>
<gene>
    <name evidence="2" type="ORF">AMYX_28830</name>
</gene>
<evidence type="ECO:0000313" key="3">
    <source>
        <dbReference type="Proteomes" id="UP000503640"/>
    </source>
</evidence>
<comment type="caution">
    <text evidence="2">The sequence shown here is derived from an EMBL/GenBank/DDBJ whole genome shotgun (WGS) entry which is preliminary data.</text>
</comment>
<dbReference type="RefSeq" id="WP_176066426.1">
    <property type="nucleotide sequence ID" value="NZ_BJTG01000007.1"/>
</dbReference>